<dbReference type="OrthoDB" id="303797at2759"/>
<dbReference type="Proteomes" id="UP000054937">
    <property type="component" value="Unassembled WGS sequence"/>
</dbReference>
<keyword evidence="1" id="KW-1133">Transmembrane helix</keyword>
<feature type="transmembrane region" description="Helical" evidence="1">
    <location>
        <begin position="40"/>
        <end position="59"/>
    </location>
</feature>
<dbReference type="AlphaFoldDB" id="A0A0V0R0G2"/>
<keyword evidence="1" id="KW-0472">Membrane</keyword>
<reference evidence="2 3" key="1">
    <citation type="journal article" date="2015" name="Sci. Rep.">
        <title>Genome of the facultative scuticociliatosis pathogen Pseudocohnilembus persalinus provides insight into its virulence through horizontal gene transfer.</title>
        <authorList>
            <person name="Xiong J."/>
            <person name="Wang G."/>
            <person name="Cheng J."/>
            <person name="Tian M."/>
            <person name="Pan X."/>
            <person name="Warren A."/>
            <person name="Jiang C."/>
            <person name="Yuan D."/>
            <person name="Miao W."/>
        </authorList>
    </citation>
    <scope>NUCLEOTIDE SEQUENCE [LARGE SCALE GENOMIC DNA]</scope>
    <source>
        <strain evidence="2">36N120E</strain>
    </source>
</reference>
<dbReference type="EMBL" id="LDAU01000076">
    <property type="protein sequence ID" value="KRX08039.1"/>
    <property type="molecule type" value="Genomic_DNA"/>
</dbReference>
<keyword evidence="3" id="KW-1185">Reference proteome</keyword>
<name>A0A0V0R0G2_PSEPJ</name>
<keyword evidence="1" id="KW-0812">Transmembrane</keyword>
<organism evidence="2 3">
    <name type="scientific">Pseudocohnilembus persalinus</name>
    <name type="common">Ciliate</name>
    <dbReference type="NCBI Taxonomy" id="266149"/>
    <lineage>
        <taxon>Eukaryota</taxon>
        <taxon>Sar</taxon>
        <taxon>Alveolata</taxon>
        <taxon>Ciliophora</taxon>
        <taxon>Intramacronucleata</taxon>
        <taxon>Oligohymenophorea</taxon>
        <taxon>Scuticociliatia</taxon>
        <taxon>Philasterida</taxon>
        <taxon>Pseudocohnilembidae</taxon>
        <taxon>Pseudocohnilembus</taxon>
    </lineage>
</organism>
<feature type="transmembrane region" description="Helical" evidence="1">
    <location>
        <begin position="142"/>
        <end position="159"/>
    </location>
</feature>
<gene>
    <name evidence="2" type="ORF">PPERSA_06217</name>
</gene>
<comment type="caution">
    <text evidence="2">The sequence shown here is derived from an EMBL/GenBank/DDBJ whole genome shotgun (WGS) entry which is preliminary data.</text>
</comment>
<feature type="transmembrane region" description="Helical" evidence="1">
    <location>
        <begin position="96"/>
        <end position="121"/>
    </location>
</feature>
<sequence>MEEKKKKNEQEKISSQPFYEQYFITILEIIEDKPNFLIPIPFYCIIIVVYYCQICGYILSHYESKPLKEELFGYVAYLNEVSPITFLLYMKGLDALTLLCYFLMQFIVYFYFSYVGVLSILKNKFPHIVQKFNRQFQMINQVLNIFFTFFWWMFFTPYIEINSGMIVCGDNSFLVEYRFTDELPETQLFYPFAILGVILSGGFLSIINYKFRNIMNLDNETFPKYYKHMDFYLEEIQRLIQMQSRDEQCKFQLFVLLQHHKQWCTNEKCACQIVTFISQNNDINEEEVYKLIDSLFLWALKHPLIKNNNEEFEHLSLKYISYIGKYRNNPYRAYYELKSLLSNRNNVSFYFKTISRILSKNLEFMIDQKYSLDADSRGDSQYLNTDLLLKLQNVKSKFIPLFAEYMKMKHEFWEKTKNGYITMDKFMEQCLILSKKGVSIKKERRITNL</sequence>
<protein>
    <submittedName>
        <fullName evidence="2">Uncharacterized protein</fullName>
    </submittedName>
</protein>
<evidence type="ECO:0000256" key="1">
    <source>
        <dbReference type="SAM" id="Phobius"/>
    </source>
</evidence>
<accession>A0A0V0R0G2</accession>
<dbReference type="InParanoid" id="A0A0V0R0G2"/>
<proteinExistence type="predicted"/>
<evidence type="ECO:0000313" key="2">
    <source>
        <dbReference type="EMBL" id="KRX08039.1"/>
    </source>
</evidence>
<feature type="transmembrane region" description="Helical" evidence="1">
    <location>
        <begin position="188"/>
        <end position="207"/>
    </location>
</feature>
<evidence type="ECO:0000313" key="3">
    <source>
        <dbReference type="Proteomes" id="UP000054937"/>
    </source>
</evidence>